<evidence type="ECO:0000313" key="2">
    <source>
        <dbReference type="EMBL" id="KAF9459777.1"/>
    </source>
</evidence>
<proteinExistence type="predicted"/>
<name>A0A9P5Y026_9AGAR</name>
<protein>
    <recommendedName>
        <fullName evidence="1">G domain-containing protein</fullName>
    </recommendedName>
</protein>
<gene>
    <name evidence="2" type="ORF">BDZ94DRAFT_1171009</name>
</gene>
<dbReference type="Pfam" id="PF01926">
    <property type="entry name" value="MMR_HSR1"/>
    <property type="match status" value="1"/>
</dbReference>
<dbReference type="InterPro" id="IPR027417">
    <property type="entry name" value="P-loop_NTPase"/>
</dbReference>
<dbReference type="Gene3D" id="3.40.50.300">
    <property type="entry name" value="P-loop containing nucleotide triphosphate hydrolases"/>
    <property type="match status" value="1"/>
</dbReference>
<evidence type="ECO:0000259" key="1">
    <source>
        <dbReference type="Pfam" id="PF01926"/>
    </source>
</evidence>
<dbReference type="AlphaFoldDB" id="A0A9P5Y026"/>
<dbReference type="InterPro" id="IPR006073">
    <property type="entry name" value="GTP-bd"/>
</dbReference>
<dbReference type="OrthoDB" id="8954335at2759"/>
<dbReference type="EMBL" id="MU150310">
    <property type="protein sequence ID" value="KAF9459777.1"/>
    <property type="molecule type" value="Genomic_DNA"/>
</dbReference>
<dbReference type="SUPFAM" id="SSF52540">
    <property type="entry name" value="P-loop containing nucleoside triphosphate hydrolases"/>
    <property type="match status" value="1"/>
</dbReference>
<accession>A0A9P5Y026</accession>
<evidence type="ECO:0000313" key="3">
    <source>
        <dbReference type="Proteomes" id="UP000807353"/>
    </source>
</evidence>
<feature type="domain" description="G" evidence="1">
    <location>
        <begin position="1"/>
        <end position="71"/>
    </location>
</feature>
<sequence length="189" mass="21381">MGPPGAGKSTFINNATNCEPESPVGHGLSPETIKIQAFRVIRNNRPFVFIDTPGFDDVNSKVTTEQAILNLVSVKASKYKVKLACIVYLHKISDNRLTFHKARENSILFENLLERDGTGKLPYERVLLVTTMWKDEHTDPMYSSKMQREGDLQNQYWQGVDHVGQKILRFYNNPNSAWELIEGVSGLVV</sequence>
<reference evidence="2" key="1">
    <citation type="submission" date="2020-11" db="EMBL/GenBank/DDBJ databases">
        <authorList>
            <consortium name="DOE Joint Genome Institute"/>
            <person name="Ahrendt S."/>
            <person name="Riley R."/>
            <person name="Andreopoulos W."/>
            <person name="Labutti K."/>
            <person name="Pangilinan J."/>
            <person name="Ruiz-Duenas F.J."/>
            <person name="Barrasa J.M."/>
            <person name="Sanchez-Garcia M."/>
            <person name="Camarero S."/>
            <person name="Miyauchi S."/>
            <person name="Serrano A."/>
            <person name="Linde D."/>
            <person name="Babiker R."/>
            <person name="Drula E."/>
            <person name="Ayuso-Fernandez I."/>
            <person name="Pacheco R."/>
            <person name="Padilla G."/>
            <person name="Ferreira P."/>
            <person name="Barriuso J."/>
            <person name="Kellner H."/>
            <person name="Castanera R."/>
            <person name="Alfaro M."/>
            <person name="Ramirez L."/>
            <person name="Pisabarro A.G."/>
            <person name="Kuo A."/>
            <person name="Tritt A."/>
            <person name="Lipzen A."/>
            <person name="He G."/>
            <person name="Yan M."/>
            <person name="Ng V."/>
            <person name="Cullen D."/>
            <person name="Martin F."/>
            <person name="Rosso M.-N."/>
            <person name="Henrissat B."/>
            <person name="Hibbett D."/>
            <person name="Martinez A.T."/>
            <person name="Grigoriev I.V."/>
        </authorList>
    </citation>
    <scope>NUCLEOTIDE SEQUENCE</scope>
    <source>
        <strain evidence="2">CBS 247.69</strain>
    </source>
</reference>
<comment type="caution">
    <text evidence="2">The sequence shown here is derived from an EMBL/GenBank/DDBJ whole genome shotgun (WGS) entry which is preliminary data.</text>
</comment>
<dbReference type="Proteomes" id="UP000807353">
    <property type="component" value="Unassembled WGS sequence"/>
</dbReference>
<keyword evidence="3" id="KW-1185">Reference proteome</keyword>
<dbReference type="GO" id="GO:0005525">
    <property type="term" value="F:GTP binding"/>
    <property type="evidence" value="ECO:0007669"/>
    <property type="project" value="InterPro"/>
</dbReference>
<organism evidence="2 3">
    <name type="scientific">Collybia nuda</name>
    <dbReference type="NCBI Taxonomy" id="64659"/>
    <lineage>
        <taxon>Eukaryota</taxon>
        <taxon>Fungi</taxon>
        <taxon>Dikarya</taxon>
        <taxon>Basidiomycota</taxon>
        <taxon>Agaricomycotina</taxon>
        <taxon>Agaricomycetes</taxon>
        <taxon>Agaricomycetidae</taxon>
        <taxon>Agaricales</taxon>
        <taxon>Tricholomatineae</taxon>
        <taxon>Clitocybaceae</taxon>
        <taxon>Collybia</taxon>
    </lineage>
</organism>